<reference evidence="4" key="1">
    <citation type="submission" date="2010-06" db="EMBL/GenBank/DDBJ databases">
        <authorList>
            <person name="Jiang H."/>
            <person name="Abraham K."/>
            <person name="Ali S."/>
            <person name="Alsbrooks S.L."/>
            <person name="Anim B.N."/>
            <person name="Anosike U.S."/>
            <person name="Attaway T."/>
            <person name="Bandaranaike D.P."/>
            <person name="Battles P.K."/>
            <person name="Bell S.N."/>
            <person name="Bell A.V."/>
            <person name="Beltran B."/>
            <person name="Bickham C."/>
            <person name="Bustamante Y."/>
            <person name="Caleb T."/>
            <person name="Canada A."/>
            <person name="Cardenas V."/>
            <person name="Carter K."/>
            <person name="Chacko J."/>
            <person name="Chandrabose M.N."/>
            <person name="Chavez D."/>
            <person name="Chavez A."/>
            <person name="Chen L."/>
            <person name="Chu H.-S."/>
            <person name="Claassen K.J."/>
            <person name="Cockrell R."/>
            <person name="Collins M."/>
            <person name="Cooper J.A."/>
            <person name="Cree A."/>
            <person name="Curry S.M."/>
            <person name="Da Y."/>
            <person name="Dao M.D."/>
            <person name="Das B."/>
            <person name="Davila M.-L."/>
            <person name="Davy-Carroll L."/>
            <person name="Denson S."/>
            <person name="Dinh H."/>
            <person name="Ebong V.E."/>
            <person name="Edwards J.R."/>
            <person name="Egan A."/>
            <person name="El-Daye J."/>
            <person name="Escobedo L."/>
            <person name="Fernandez S."/>
            <person name="Fernando P.R."/>
            <person name="Flagg N."/>
            <person name="Forbes L.D."/>
            <person name="Fowler R.G."/>
            <person name="Fu Q."/>
            <person name="Gabisi R.A."/>
            <person name="Ganer J."/>
            <person name="Garbino Pronczuk A."/>
            <person name="Garcia R.M."/>
            <person name="Garner T."/>
            <person name="Garrett T.E."/>
            <person name="Gonzalez D.A."/>
            <person name="Hamid H."/>
            <person name="Hawkins E.S."/>
            <person name="Hirani K."/>
            <person name="Hogues M.E."/>
            <person name="Hollins B."/>
            <person name="Hsiao C.-H."/>
            <person name="Jabil R."/>
            <person name="James M.L."/>
            <person name="Jhangiani S.N."/>
            <person name="Johnson B."/>
            <person name="Johnson Q."/>
            <person name="Joshi V."/>
            <person name="Kalu J.B."/>
            <person name="Kam C."/>
            <person name="Kashfia A."/>
            <person name="Keebler J."/>
            <person name="Kisamo H."/>
            <person name="Kovar C.L."/>
            <person name="Lago L.A."/>
            <person name="Lai C.-Y."/>
            <person name="Laidlaw J."/>
            <person name="Lara F."/>
            <person name="Le T.-K."/>
            <person name="Lee S.L."/>
            <person name="Legall F.H."/>
            <person name="Lemon S.J."/>
            <person name="Lewis L.R."/>
            <person name="Li B."/>
            <person name="Liu Y."/>
            <person name="Liu Y.-S."/>
            <person name="Lopez J."/>
            <person name="Lozado R.J."/>
            <person name="Lu J."/>
            <person name="Madu R.C."/>
            <person name="Maheshwari M."/>
            <person name="Maheshwari R."/>
            <person name="Malloy K."/>
            <person name="Martinez E."/>
            <person name="Mathew T."/>
            <person name="Mercado I.C."/>
            <person name="Mercado C."/>
            <person name="Meyer B."/>
            <person name="Montgomery K."/>
            <person name="Morgan M.B."/>
            <person name="Munidasa M."/>
            <person name="Nazareth L.V."/>
            <person name="Nelson J."/>
            <person name="Ng B.M."/>
            <person name="Nguyen N.B."/>
            <person name="Nguyen P.Q."/>
            <person name="Nguyen T."/>
            <person name="Obregon M."/>
            <person name="Okwuonu G.O."/>
            <person name="Onwere C.G."/>
            <person name="Orozco G."/>
            <person name="Parra A."/>
            <person name="Patel S."/>
            <person name="Patil S."/>
            <person name="Perez A."/>
            <person name="Perez Y."/>
            <person name="Pham C."/>
            <person name="Primus E.L."/>
            <person name="Pu L.-L."/>
            <person name="Puazo M."/>
            <person name="Qin X."/>
            <person name="Quiroz J.B."/>
            <person name="Reese J."/>
            <person name="Richards S."/>
            <person name="Rives C.M."/>
            <person name="Robberts R."/>
            <person name="Ruiz S.J."/>
            <person name="Ruiz M.J."/>
            <person name="Santibanez J."/>
            <person name="Schneider B.W."/>
            <person name="Sisson I."/>
            <person name="Smith M."/>
            <person name="Sodergren E."/>
            <person name="Song X.-Z."/>
            <person name="Song B.B."/>
            <person name="Summersgill H."/>
            <person name="Thelus R."/>
            <person name="Thornton R.D."/>
            <person name="Trejos Z.Y."/>
            <person name="Usmani K."/>
            <person name="Vattathil S."/>
            <person name="Villasana D."/>
            <person name="Walker D.L."/>
            <person name="Wang S."/>
            <person name="Wang K."/>
            <person name="White C.S."/>
            <person name="Williams A.C."/>
            <person name="Williamson J."/>
            <person name="Wilson K."/>
            <person name="Woghiren I.O."/>
            <person name="Woodworth J.R."/>
            <person name="Worley K.C."/>
            <person name="Wright R.A."/>
            <person name="Wu W."/>
            <person name="Young L."/>
            <person name="Zhang L."/>
            <person name="Zhang J."/>
            <person name="Zhu Y."/>
            <person name="Muzny D.M."/>
            <person name="Weinstock G."/>
            <person name="Gibbs R.A."/>
        </authorList>
    </citation>
    <scope>NUCLEOTIDE SEQUENCE [LARGE SCALE GENOMIC DNA]</scope>
    <source>
        <strain evidence="4">LSR1</strain>
    </source>
</reference>
<evidence type="ECO:0000313" key="4">
    <source>
        <dbReference type="Proteomes" id="UP000007819"/>
    </source>
</evidence>
<dbReference type="OrthoDB" id="6600048at2759"/>
<protein>
    <submittedName>
        <fullName evidence="3">Uncharacterized protein</fullName>
    </submittedName>
</protein>
<feature type="chain" id="PRO_5035831607" evidence="2">
    <location>
        <begin position="21"/>
        <end position="522"/>
    </location>
</feature>
<dbReference type="KEGG" id="api:100167646"/>
<dbReference type="EnsemblMetazoa" id="XM_001946009.5">
    <property type="protein sequence ID" value="XP_001946044.1"/>
    <property type="gene ID" value="LOC100167646"/>
</dbReference>
<evidence type="ECO:0000256" key="1">
    <source>
        <dbReference type="SAM" id="Coils"/>
    </source>
</evidence>
<reference evidence="3" key="2">
    <citation type="submission" date="2022-06" db="UniProtKB">
        <authorList>
            <consortium name="EnsemblMetazoa"/>
        </authorList>
    </citation>
    <scope>IDENTIFICATION</scope>
</reference>
<dbReference type="RefSeq" id="XP_001946044.1">
    <property type="nucleotide sequence ID" value="XM_001946009.4"/>
</dbReference>
<accession>A0A8R1W219</accession>
<dbReference type="Proteomes" id="UP000007819">
    <property type="component" value="Chromosome A1"/>
</dbReference>
<keyword evidence="2" id="KW-0732">Signal</keyword>
<feature type="coiled-coil region" evidence="1">
    <location>
        <begin position="253"/>
        <end position="280"/>
    </location>
</feature>
<name>A0A8R1W219_ACYPI</name>
<feature type="signal peptide" evidence="2">
    <location>
        <begin position="1"/>
        <end position="20"/>
    </location>
</feature>
<keyword evidence="1" id="KW-0175">Coiled coil</keyword>
<proteinExistence type="predicted"/>
<evidence type="ECO:0000313" key="3">
    <source>
        <dbReference type="EnsemblMetazoa" id="XP_001946044.1"/>
    </source>
</evidence>
<organism evidence="3 4">
    <name type="scientific">Acyrthosiphon pisum</name>
    <name type="common">Pea aphid</name>
    <dbReference type="NCBI Taxonomy" id="7029"/>
    <lineage>
        <taxon>Eukaryota</taxon>
        <taxon>Metazoa</taxon>
        <taxon>Ecdysozoa</taxon>
        <taxon>Arthropoda</taxon>
        <taxon>Hexapoda</taxon>
        <taxon>Insecta</taxon>
        <taxon>Pterygota</taxon>
        <taxon>Neoptera</taxon>
        <taxon>Paraneoptera</taxon>
        <taxon>Hemiptera</taxon>
        <taxon>Sternorrhyncha</taxon>
        <taxon>Aphidomorpha</taxon>
        <taxon>Aphidoidea</taxon>
        <taxon>Aphididae</taxon>
        <taxon>Macrosiphini</taxon>
        <taxon>Acyrthosiphon</taxon>
    </lineage>
</organism>
<keyword evidence="4" id="KW-1185">Reference proteome</keyword>
<sequence length="522" mass="61069">MIKTVFLAIIVGVTIWSTQANNSKESECREELEQELHEYVKLDGWQKLFTQHFKFIVNENGEVLSERKRLKFNTIIHNAIYGCNHERDDEVDDCPNIYHGSIRSCKHGRNIRSAMFRAARCGFVELSVKHVVLSDALLNSYPLNKFDKIPAVVDKPIREFGETVVNMLTILSHGETGGLGELMALNLYLNNVYDTVFLQKIPVEQVTSSVDVKISRKHMGDVHMMLLDKFYTYWDTWCSDKDIVTQYRLKYKNDEFIVILDEMNKNIEDAEELMRSLNVSDNVVDLDFDPKRIALTDFVNHLVSNIPMPNELLIDLKLKSFEASFEFNPQAMYAYHKSVFRTIYICFYWTTITHLKLGIRFIDEMENYENVTKYRMSFIVDFIKYLRPLTVFNIHRSQFPLKLSTEASGNLISLLSFLLKFFDNLRNSNFKDVILLSRLEIQKFVSLLSADMETMLNMKAPDNYYFDTISYEKVLKLMKSNYRVFARLVLAIGGFKEDRMNVIKLKKFFFFLSEAIEFDDNS</sequence>
<dbReference type="GeneID" id="100167646"/>
<evidence type="ECO:0000256" key="2">
    <source>
        <dbReference type="SAM" id="SignalP"/>
    </source>
</evidence>
<dbReference type="AlphaFoldDB" id="A0A8R1W219"/>